<keyword evidence="7 14" id="KW-0418">Kinase</keyword>
<dbReference type="Pfam" id="PF02518">
    <property type="entry name" value="HATPase_c"/>
    <property type="match status" value="1"/>
</dbReference>
<evidence type="ECO:0000256" key="3">
    <source>
        <dbReference type="ARBA" id="ARBA00012438"/>
    </source>
</evidence>
<feature type="transmembrane region" description="Helical" evidence="11">
    <location>
        <begin position="16"/>
        <end position="37"/>
    </location>
</feature>
<evidence type="ECO:0000256" key="11">
    <source>
        <dbReference type="SAM" id="Phobius"/>
    </source>
</evidence>
<dbReference type="Gene3D" id="3.30.565.10">
    <property type="entry name" value="Histidine kinase-like ATPase, C-terminal domain"/>
    <property type="match status" value="1"/>
</dbReference>
<gene>
    <name evidence="14" type="ORF">K040078D81_18900</name>
</gene>
<dbReference type="InterPro" id="IPR003660">
    <property type="entry name" value="HAMP_dom"/>
</dbReference>
<evidence type="ECO:0000256" key="9">
    <source>
        <dbReference type="ARBA" id="ARBA00023012"/>
    </source>
</evidence>
<evidence type="ECO:0000259" key="12">
    <source>
        <dbReference type="PROSITE" id="PS50109"/>
    </source>
</evidence>
<dbReference type="InterPro" id="IPR004358">
    <property type="entry name" value="Sig_transdc_His_kin-like_C"/>
</dbReference>
<sequence>MDKIKKLLQNMSLKKSLVLLAFFCLGIVSILSLLTIFRLSNIQQSILDTRPIIVTGYTSENNADTENGLTVVPKEYVHGELSDEKQIYYWMVTALMVVFPVFYIIIASVIVAKFYYKLKLQTPLEDLKNGMHYISEQNLDFQIKYRSEDELGKLCDTFEHMRNEVYKSNRKMWDMLQERKALTASISHDLRTPITVINGYLDYLEKSMEKGILTNDVLRTTLQNMAGAAGRLHRYVDCVNDIQKIEDIEIKKDFYDLKIFISEITQGFSLLAEQHKKQLEVQDHSRTLQVQTDRDILCKVLENVFDNALRFSNDKIRLTIEETEHCVSFVIQDDGIGFTPEELSSAASFFYVSPTNGGNFGIGLSISKILCEKLGGVLYLRNRPEHGASVTIKIHK</sequence>
<dbReference type="Gene3D" id="1.10.287.130">
    <property type="match status" value="1"/>
</dbReference>
<keyword evidence="15" id="KW-1185">Reference proteome</keyword>
<comment type="caution">
    <text evidence="14">The sequence shown here is derived from an EMBL/GenBank/DDBJ whole genome shotgun (WGS) entry which is preliminary data.</text>
</comment>
<protein>
    <recommendedName>
        <fullName evidence="3">histidine kinase</fullName>
        <ecNumber evidence="3">2.7.13.3</ecNumber>
    </recommendedName>
</protein>
<comment type="catalytic activity">
    <reaction evidence="1">
        <text>ATP + protein L-histidine = ADP + protein N-phospho-L-histidine.</text>
        <dbReference type="EC" id="2.7.13.3"/>
    </reaction>
</comment>
<accession>A0ABQ0B8L3</accession>
<evidence type="ECO:0000313" key="15">
    <source>
        <dbReference type="Proteomes" id="UP001600943"/>
    </source>
</evidence>
<dbReference type="InterPro" id="IPR005467">
    <property type="entry name" value="His_kinase_dom"/>
</dbReference>
<dbReference type="SMART" id="SM00388">
    <property type="entry name" value="HisKA"/>
    <property type="match status" value="1"/>
</dbReference>
<feature type="domain" description="Histidine kinase" evidence="12">
    <location>
        <begin position="185"/>
        <end position="396"/>
    </location>
</feature>
<dbReference type="SUPFAM" id="SSF55874">
    <property type="entry name" value="ATPase domain of HSP90 chaperone/DNA topoisomerase II/histidine kinase"/>
    <property type="match status" value="1"/>
</dbReference>
<reference evidence="14 15" key="1">
    <citation type="submission" date="2024-04" db="EMBL/GenBank/DDBJ databases">
        <title>Defined microbial consortia suppress multidrug-resistant proinflammatory Enterobacteriaceae via ecological control.</title>
        <authorList>
            <person name="Furuichi M."/>
            <person name="Kawaguchi T."/>
            <person name="Pust M."/>
            <person name="Yasuma K."/>
            <person name="Plichta D."/>
            <person name="Hasegawa N."/>
            <person name="Ohya T."/>
            <person name="Bhattarai S."/>
            <person name="Sasajima S."/>
            <person name="Aoto Y."/>
            <person name="Tuganbaev T."/>
            <person name="Yaginuma M."/>
            <person name="Ueda M."/>
            <person name="Okahashi N."/>
            <person name="Amafuji K."/>
            <person name="Kiridooshi Y."/>
            <person name="Sugita K."/>
            <person name="Strazar M."/>
            <person name="Skelly A."/>
            <person name="Suda W."/>
            <person name="Hattori M."/>
            <person name="Nakamoto N."/>
            <person name="Caballero S."/>
            <person name="Norman J."/>
            <person name="Olle B."/>
            <person name="Tanoue T."/>
            <person name="Arita M."/>
            <person name="Bucci V."/>
            <person name="Atarashi K."/>
            <person name="Xavier R."/>
            <person name="Honda K."/>
        </authorList>
    </citation>
    <scope>NUCLEOTIDE SEQUENCE [LARGE SCALE GENOMIC DNA]</scope>
    <source>
        <strain evidence="15">k04-0078-D8-1</strain>
    </source>
</reference>
<dbReference type="PANTHER" id="PTHR45528">
    <property type="entry name" value="SENSOR HISTIDINE KINASE CPXA"/>
    <property type="match status" value="1"/>
</dbReference>
<keyword evidence="10 11" id="KW-0472">Membrane</keyword>
<organism evidence="14 15">
    <name type="scientific">Blautia hominis</name>
    <dbReference type="NCBI Taxonomy" id="2025493"/>
    <lineage>
        <taxon>Bacteria</taxon>
        <taxon>Bacillati</taxon>
        <taxon>Bacillota</taxon>
        <taxon>Clostridia</taxon>
        <taxon>Lachnospirales</taxon>
        <taxon>Lachnospiraceae</taxon>
        <taxon>Blautia</taxon>
    </lineage>
</organism>
<dbReference type="PROSITE" id="PS50885">
    <property type="entry name" value="HAMP"/>
    <property type="match status" value="1"/>
</dbReference>
<dbReference type="PROSITE" id="PS50109">
    <property type="entry name" value="HIS_KIN"/>
    <property type="match status" value="1"/>
</dbReference>
<evidence type="ECO:0000256" key="7">
    <source>
        <dbReference type="ARBA" id="ARBA00022777"/>
    </source>
</evidence>
<evidence type="ECO:0000256" key="1">
    <source>
        <dbReference type="ARBA" id="ARBA00000085"/>
    </source>
</evidence>
<evidence type="ECO:0000256" key="2">
    <source>
        <dbReference type="ARBA" id="ARBA00004141"/>
    </source>
</evidence>
<dbReference type="Gene3D" id="6.10.340.10">
    <property type="match status" value="1"/>
</dbReference>
<evidence type="ECO:0000256" key="6">
    <source>
        <dbReference type="ARBA" id="ARBA00022692"/>
    </source>
</evidence>
<dbReference type="SMART" id="SM00387">
    <property type="entry name" value="HATPase_c"/>
    <property type="match status" value="1"/>
</dbReference>
<keyword evidence="8 11" id="KW-1133">Transmembrane helix</keyword>
<evidence type="ECO:0000256" key="4">
    <source>
        <dbReference type="ARBA" id="ARBA00022553"/>
    </source>
</evidence>
<feature type="domain" description="HAMP" evidence="13">
    <location>
        <begin position="118"/>
        <end position="170"/>
    </location>
</feature>
<dbReference type="SUPFAM" id="SSF47384">
    <property type="entry name" value="Homodimeric domain of signal transducing histidine kinase"/>
    <property type="match status" value="1"/>
</dbReference>
<dbReference type="SMART" id="SM00304">
    <property type="entry name" value="HAMP"/>
    <property type="match status" value="1"/>
</dbReference>
<evidence type="ECO:0000256" key="8">
    <source>
        <dbReference type="ARBA" id="ARBA00022989"/>
    </source>
</evidence>
<keyword evidence="5" id="KW-0808">Transferase</keyword>
<evidence type="ECO:0000259" key="13">
    <source>
        <dbReference type="PROSITE" id="PS50885"/>
    </source>
</evidence>
<dbReference type="EC" id="2.7.13.3" evidence="3"/>
<dbReference type="Pfam" id="PF00512">
    <property type="entry name" value="HisKA"/>
    <property type="match status" value="1"/>
</dbReference>
<dbReference type="PRINTS" id="PR00344">
    <property type="entry name" value="BCTRLSENSOR"/>
</dbReference>
<keyword evidence="9" id="KW-0902">Two-component regulatory system</keyword>
<dbReference type="InterPro" id="IPR003594">
    <property type="entry name" value="HATPase_dom"/>
</dbReference>
<dbReference type="SUPFAM" id="SSF158472">
    <property type="entry name" value="HAMP domain-like"/>
    <property type="match status" value="1"/>
</dbReference>
<dbReference type="PANTHER" id="PTHR45528:SF8">
    <property type="entry name" value="HISTIDINE KINASE"/>
    <property type="match status" value="1"/>
</dbReference>
<dbReference type="InterPro" id="IPR050398">
    <property type="entry name" value="HssS/ArlS-like"/>
</dbReference>
<dbReference type="CDD" id="cd06225">
    <property type="entry name" value="HAMP"/>
    <property type="match status" value="1"/>
</dbReference>
<proteinExistence type="predicted"/>
<feature type="transmembrane region" description="Helical" evidence="11">
    <location>
        <begin position="87"/>
        <end position="112"/>
    </location>
</feature>
<evidence type="ECO:0000256" key="10">
    <source>
        <dbReference type="ARBA" id="ARBA00023136"/>
    </source>
</evidence>
<name>A0ABQ0B8L3_9FIRM</name>
<dbReference type="GO" id="GO:0016301">
    <property type="term" value="F:kinase activity"/>
    <property type="evidence" value="ECO:0007669"/>
    <property type="project" value="UniProtKB-KW"/>
</dbReference>
<evidence type="ECO:0000313" key="14">
    <source>
        <dbReference type="EMBL" id="GAA6407773.1"/>
    </source>
</evidence>
<dbReference type="InterPro" id="IPR036097">
    <property type="entry name" value="HisK_dim/P_sf"/>
</dbReference>
<evidence type="ECO:0000256" key="5">
    <source>
        <dbReference type="ARBA" id="ARBA00022679"/>
    </source>
</evidence>
<comment type="subcellular location">
    <subcellularLocation>
        <location evidence="2">Membrane</location>
        <topology evidence="2">Multi-pass membrane protein</topology>
    </subcellularLocation>
</comment>
<keyword evidence="6 11" id="KW-0812">Transmembrane</keyword>
<dbReference type="InterPro" id="IPR036890">
    <property type="entry name" value="HATPase_C_sf"/>
</dbReference>
<dbReference type="Proteomes" id="UP001600943">
    <property type="component" value="Unassembled WGS sequence"/>
</dbReference>
<dbReference type="InterPro" id="IPR003661">
    <property type="entry name" value="HisK_dim/P_dom"/>
</dbReference>
<keyword evidence="4" id="KW-0597">Phosphoprotein</keyword>
<dbReference type="EMBL" id="BAABYW010000001">
    <property type="protein sequence ID" value="GAA6407773.1"/>
    <property type="molecule type" value="Genomic_DNA"/>
</dbReference>
<dbReference type="CDD" id="cd00082">
    <property type="entry name" value="HisKA"/>
    <property type="match status" value="1"/>
</dbReference>
<dbReference type="RefSeq" id="WP_390404870.1">
    <property type="nucleotide sequence ID" value="NZ_BAABYW010000001.1"/>
</dbReference>